<dbReference type="GO" id="GO:0007189">
    <property type="term" value="P:adenylate cyclase-activating G protein-coupled receptor signaling pathway"/>
    <property type="evidence" value="ECO:0007669"/>
    <property type="project" value="TreeGrafter"/>
</dbReference>
<feature type="transmembrane region" description="Helical" evidence="8">
    <location>
        <begin position="203"/>
        <end position="223"/>
    </location>
</feature>
<evidence type="ECO:0000256" key="7">
    <source>
        <dbReference type="ARBA" id="ARBA00023224"/>
    </source>
</evidence>
<dbReference type="PROSITE" id="PS50261">
    <property type="entry name" value="G_PROTEIN_RECEP_F2_4"/>
    <property type="match status" value="1"/>
</dbReference>
<keyword evidence="7" id="KW-0807">Transducer</keyword>
<evidence type="ECO:0000256" key="6">
    <source>
        <dbReference type="ARBA" id="ARBA00023170"/>
    </source>
</evidence>
<keyword evidence="11" id="KW-1185">Reference proteome</keyword>
<keyword evidence="4" id="KW-0297">G-protein coupled receptor</keyword>
<name>A0A1R2C5I1_9CILI</name>
<feature type="transmembrane region" description="Helical" evidence="8">
    <location>
        <begin position="116"/>
        <end position="141"/>
    </location>
</feature>
<dbReference type="InterPro" id="IPR000832">
    <property type="entry name" value="GPCR_2_secretin-like"/>
</dbReference>
<evidence type="ECO:0000256" key="4">
    <source>
        <dbReference type="ARBA" id="ARBA00023040"/>
    </source>
</evidence>
<dbReference type="PRINTS" id="PR02000">
    <property type="entry name" value="GCR1PLANT"/>
</dbReference>
<dbReference type="Proteomes" id="UP000187209">
    <property type="component" value="Unassembled WGS sequence"/>
</dbReference>
<evidence type="ECO:0000256" key="8">
    <source>
        <dbReference type="SAM" id="Phobius"/>
    </source>
</evidence>
<dbReference type="InterPro" id="IPR022340">
    <property type="entry name" value="GPCR_GCR1_put"/>
</dbReference>
<evidence type="ECO:0000256" key="2">
    <source>
        <dbReference type="ARBA" id="ARBA00022692"/>
    </source>
</evidence>
<feature type="domain" description="G-protein coupled receptors family 2 profile 2" evidence="9">
    <location>
        <begin position="12"/>
        <end position="256"/>
    </location>
</feature>
<dbReference type="InterPro" id="IPR017981">
    <property type="entry name" value="GPCR_2-like_7TM"/>
</dbReference>
<dbReference type="GO" id="GO:0004930">
    <property type="term" value="F:G protein-coupled receptor activity"/>
    <property type="evidence" value="ECO:0007669"/>
    <property type="project" value="UniProtKB-KW"/>
</dbReference>
<dbReference type="Gene3D" id="1.20.1070.10">
    <property type="entry name" value="Rhodopsin 7-helix transmembrane proteins"/>
    <property type="match status" value="1"/>
</dbReference>
<feature type="transmembrane region" description="Helical" evidence="8">
    <location>
        <begin position="49"/>
        <end position="68"/>
    </location>
</feature>
<keyword evidence="6" id="KW-0675">Receptor</keyword>
<evidence type="ECO:0000313" key="11">
    <source>
        <dbReference type="Proteomes" id="UP000187209"/>
    </source>
</evidence>
<comment type="subcellular location">
    <subcellularLocation>
        <location evidence="1">Membrane</location>
        <topology evidence="1">Multi-pass membrane protein</topology>
    </subcellularLocation>
</comment>
<accession>A0A1R2C5I1</accession>
<organism evidence="10 11">
    <name type="scientific">Stentor coeruleus</name>
    <dbReference type="NCBI Taxonomy" id="5963"/>
    <lineage>
        <taxon>Eukaryota</taxon>
        <taxon>Sar</taxon>
        <taxon>Alveolata</taxon>
        <taxon>Ciliophora</taxon>
        <taxon>Postciliodesmatophora</taxon>
        <taxon>Heterotrichea</taxon>
        <taxon>Heterotrichida</taxon>
        <taxon>Stentoridae</taxon>
        <taxon>Stentor</taxon>
    </lineage>
</organism>
<dbReference type="AlphaFoldDB" id="A0A1R2C5I1"/>
<keyword evidence="2 8" id="KW-0812">Transmembrane</keyword>
<dbReference type="EMBL" id="MPUH01000274">
    <property type="protein sequence ID" value="OMJ84273.1"/>
    <property type="molecule type" value="Genomic_DNA"/>
</dbReference>
<evidence type="ECO:0000313" key="10">
    <source>
        <dbReference type="EMBL" id="OMJ84273.1"/>
    </source>
</evidence>
<protein>
    <recommendedName>
        <fullName evidence="9">G-protein coupled receptors family 2 profile 2 domain-containing protein</fullName>
    </recommendedName>
</protein>
<dbReference type="PANTHER" id="PTHR23112:SF0">
    <property type="entry name" value="TRANSMEMBRANE PROTEIN 116"/>
    <property type="match status" value="1"/>
</dbReference>
<dbReference type="Pfam" id="PF00002">
    <property type="entry name" value="7tm_2"/>
    <property type="match status" value="1"/>
</dbReference>
<dbReference type="InterPro" id="IPR022343">
    <property type="entry name" value="GCR1-cAMP_receptor"/>
</dbReference>
<evidence type="ECO:0000256" key="1">
    <source>
        <dbReference type="ARBA" id="ARBA00004141"/>
    </source>
</evidence>
<feature type="transmembrane region" description="Helical" evidence="8">
    <location>
        <begin position="80"/>
        <end position="104"/>
    </location>
</feature>
<feature type="transmembrane region" description="Helical" evidence="8">
    <location>
        <begin position="235"/>
        <end position="254"/>
    </location>
</feature>
<evidence type="ECO:0000256" key="5">
    <source>
        <dbReference type="ARBA" id="ARBA00023136"/>
    </source>
</evidence>
<evidence type="ECO:0000256" key="3">
    <source>
        <dbReference type="ARBA" id="ARBA00022989"/>
    </source>
</evidence>
<dbReference type="GO" id="GO:0007166">
    <property type="term" value="P:cell surface receptor signaling pathway"/>
    <property type="evidence" value="ECO:0007669"/>
    <property type="project" value="InterPro"/>
</dbReference>
<proteinExistence type="predicted"/>
<reference evidence="10 11" key="1">
    <citation type="submission" date="2016-11" db="EMBL/GenBank/DDBJ databases">
        <title>The macronuclear genome of Stentor coeruleus: a giant cell with tiny introns.</title>
        <authorList>
            <person name="Slabodnick M."/>
            <person name="Ruby J.G."/>
            <person name="Reiff S.B."/>
            <person name="Swart E.C."/>
            <person name="Gosai S."/>
            <person name="Prabakaran S."/>
            <person name="Witkowska E."/>
            <person name="Larue G.E."/>
            <person name="Fisher S."/>
            <person name="Freeman R.M."/>
            <person name="Gunawardena J."/>
            <person name="Chu W."/>
            <person name="Stover N.A."/>
            <person name="Gregory B.D."/>
            <person name="Nowacki M."/>
            <person name="Derisi J."/>
            <person name="Roy S.W."/>
            <person name="Marshall W.F."/>
            <person name="Sood P."/>
        </authorList>
    </citation>
    <scope>NUCLEOTIDE SEQUENCE [LARGE SCALE GENOMIC DNA]</scope>
    <source>
        <strain evidence="10">WM001</strain>
    </source>
</reference>
<dbReference type="GO" id="GO:0005886">
    <property type="term" value="C:plasma membrane"/>
    <property type="evidence" value="ECO:0007669"/>
    <property type="project" value="TreeGrafter"/>
</dbReference>
<feature type="transmembrane region" description="Helical" evidence="8">
    <location>
        <begin position="14"/>
        <end position="37"/>
    </location>
</feature>
<evidence type="ECO:0000259" key="9">
    <source>
        <dbReference type="PROSITE" id="PS50261"/>
    </source>
</evidence>
<keyword evidence="5 8" id="KW-0472">Membrane</keyword>
<sequence>MSEEVNAVEESLQYIHLTANIISTIGSLVALIVFLIAKPLHFYSFKLVFVLNLFDLIRSLTQIFPMFFKHIPDVLCEISGFVHIFAVFQTNYWSFAIAVTMYQALVLNNIYIEKYFYYWISFGFTFPAAMCTTSAFLGLYGNIGHNCTLRLTSEGNIFRLIIIYIPGGLITFGSAFIFLRLYKILSINTADNLNREKIQAKRLFFYPLILLVCIWPQLVLRIMQMDHKSSLDLMYVSSILWGLQGFFNALAYTLTKPVKEYMKEFLCSKRHISVVGQELMDDKPIEF</sequence>
<dbReference type="SUPFAM" id="SSF81321">
    <property type="entry name" value="Family A G protein-coupled receptor-like"/>
    <property type="match status" value="1"/>
</dbReference>
<dbReference type="PRINTS" id="PR02001">
    <property type="entry name" value="GCR1CAMPR"/>
</dbReference>
<feature type="transmembrane region" description="Helical" evidence="8">
    <location>
        <begin position="161"/>
        <end position="182"/>
    </location>
</feature>
<comment type="caution">
    <text evidence="10">The sequence shown here is derived from an EMBL/GenBank/DDBJ whole genome shotgun (WGS) entry which is preliminary data.</text>
</comment>
<gene>
    <name evidence="10" type="ORF">SteCoe_14617</name>
</gene>
<dbReference type="PANTHER" id="PTHR23112">
    <property type="entry name" value="G PROTEIN-COUPLED RECEPTOR 157-RELATED"/>
    <property type="match status" value="1"/>
</dbReference>
<keyword evidence="3 8" id="KW-1133">Transmembrane helix</keyword>
<dbReference type="OrthoDB" id="100006at2759"/>